<evidence type="ECO:0000313" key="2">
    <source>
        <dbReference type="EMBL" id="HJB42306.1"/>
    </source>
</evidence>
<feature type="transmembrane region" description="Helical" evidence="1">
    <location>
        <begin position="12"/>
        <end position="31"/>
    </location>
</feature>
<feature type="transmembrane region" description="Helical" evidence="1">
    <location>
        <begin position="378"/>
        <end position="409"/>
    </location>
</feature>
<protein>
    <submittedName>
        <fullName evidence="2">Uncharacterized protein</fullName>
    </submittedName>
</protein>
<evidence type="ECO:0000256" key="1">
    <source>
        <dbReference type="SAM" id="Phobius"/>
    </source>
</evidence>
<organism evidence="2 3">
    <name type="scientific">Candidatus Gemmiger avicola</name>
    <dbReference type="NCBI Taxonomy" id="2838605"/>
    <lineage>
        <taxon>Bacteria</taxon>
        <taxon>Bacillati</taxon>
        <taxon>Bacillota</taxon>
        <taxon>Clostridia</taxon>
        <taxon>Eubacteriales</taxon>
        <taxon>Gemmiger</taxon>
    </lineage>
</organism>
<proteinExistence type="predicted"/>
<feature type="transmembrane region" description="Helical" evidence="1">
    <location>
        <begin position="421"/>
        <end position="443"/>
    </location>
</feature>
<dbReference type="Proteomes" id="UP000886803">
    <property type="component" value="Unassembled WGS sequence"/>
</dbReference>
<feature type="transmembrane region" description="Helical" evidence="1">
    <location>
        <begin position="297"/>
        <end position="317"/>
    </location>
</feature>
<sequence length="474" mass="51078">MKKRANALPRAAWALLGLECLVLVALLVRLARPLLTTTLDAAALQPAEAGLALAVDETGLGLAAGQADAFAEAAGDSGSVTLATAALPALRAGRYAVTVQYAAPETPESTPAGTLTFLTGDAVDVAGSCELTGGQTAFSGHFWLYNDTAEAGLTVSACTADFRVQSVTIREVWSWRLVRLLTAAVLFALLDAALLWLRRQDARRRLVTLALAGLVLLVSLPCLGGFAPYGTDLHYHMARVSGIAEGLRTGQFPVFLYPDFLNGYGYASPVFYGEALLYLPALLLLAGFPLFEAYNAFNILVNILTVAVCYLCLYKIFRRRLPAFVGTVLYAACNYRLFNLYWRQAAGEITAQIFLPVVLYGFWALYADDADEAQHRAAWLPLTIGFTGLVQSHLLTTEITALAAAVLVLGCLRKALRRDNLLLLGRGALCSVLLNLGFLVPFLSYMGGAYRITDTSSVNNLTKTAVNWTMLLDF</sequence>
<keyword evidence="1" id="KW-0472">Membrane</keyword>
<dbReference type="AlphaFoldDB" id="A0A9D2S3V4"/>
<feature type="transmembrane region" description="Helical" evidence="1">
    <location>
        <begin position="209"/>
        <end position="229"/>
    </location>
</feature>
<feature type="transmembrane region" description="Helical" evidence="1">
    <location>
        <begin position="323"/>
        <end position="342"/>
    </location>
</feature>
<feature type="transmembrane region" description="Helical" evidence="1">
    <location>
        <begin position="270"/>
        <end position="290"/>
    </location>
</feature>
<keyword evidence="1" id="KW-1133">Transmembrane helix</keyword>
<feature type="transmembrane region" description="Helical" evidence="1">
    <location>
        <begin position="177"/>
        <end position="197"/>
    </location>
</feature>
<gene>
    <name evidence="2" type="ORF">H9945_07395</name>
</gene>
<accession>A0A9D2S3V4</accession>
<evidence type="ECO:0000313" key="3">
    <source>
        <dbReference type="Proteomes" id="UP000886803"/>
    </source>
</evidence>
<feature type="transmembrane region" description="Helical" evidence="1">
    <location>
        <begin position="349"/>
        <end position="366"/>
    </location>
</feature>
<reference evidence="2" key="1">
    <citation type="journal article" date="2021" name="PeerJ">
        <title>Extensive microbial diversity within the chicken gut microbiome revealed by metagenomics and culture.</title>
        <authorList>
            <person name="Gilroy R."/>
            <person name="Ravi A."/>
            <person name="Getino M."/>
            <person name="Pursley I."/>
            <person name="Horton D.L."/>
            <person name="Alikhan N.F."/>
            <person name="Baker D."/>
            <person name="Gharbi K."/>
            <person name="Hall N."/>
            <person name="Watson M."/>
            <person name="Adriaenssens E.M."/>
            <person name="Foster-Nyarko E."/>
            <person name="Jarju S."/>
            <person name="Secka A."/>
            <person name="Antonio M."/>
            <person name="Oren A."/>
            <person name="Chaudhuri R.R."/>
            <person name="La Ragione R."/>
            <person name="Hildebrand F."/>
            <person name="Pallen M.J."/>
        </authorList>
    </citation>
    <scope>NUCLEOTIDE SEQUENCE</scope>
    <source>
        <strain evidence="2">ChiBcec8-13705</strain>
    </source>
</reference>
<keyword evidence="1" id="KW-0812">Transmembrane</keyword>
<feature type="non-terminal residue" evidence="2">
    <location>
        <position position="474"/>
    </location>
</feature>
<reference evidence="2" key="2">
    <citation type="submission" date="2021-04" db="EMBL/GenBank/DDBJ databases">
        <authorList>
            <person name="Gilroy R."/>
        </authorList>
    </citation>
    <scope>NUCLEOTIDE SEQUENCE</scope>
    <source>
        <strain evidence="2">ChiBcec8-13705</strain>
    </source>
</reference>
<name>A0A9D2S3V4_9FIRM</name>
<comment type="caution">
    <text evidence="2">The sequence shown here is derived from an EMBL/GenBank/DDBJ whole genome shotgun (WGS) entry which is preliminary data.</text>
</comment>
<dbReference type="EMBL" id="DWYG01000124">
    <property type="protein sequence ID" value="HJB42306.1"/>
    <property type="molecule type" value="Genomic_DNA"/>
</dbReference>